<proteinExistence type="predicted"/>
<dbReference type="EMBL" id="JAXIOK010000016">
    <property type="protein sequence ID" value="KAK4751707.1"/>
    <property type="molecule type" value="Genomic_DNA"/>
</dbReference>
<evidence type="ECO:0000313" key="2">
    <source>
        <dbReference type="EMBL" id="KAK4751707.1"/>
    </source>
</evidence>
<feature type="compositionally biased region" description="Acidic residues" evidence="1">
    <location>
        <begin position="113"/>
        <end position="123"/>
    </location>
</feature>
<accession>A0AAN7JQA9</accession>
<reference evidence="2 3" key="1">
    <citation type="journal article" date="2023" name="Hortic Res">
        <title>Pangenome of water caltrop reveals structural variations and asymmetric subgenome divergence after allopolyploidization.</title>
        <authorList>
            <person name="Zhang X."/>
            <person name="Chen Y."/>
            <person name="Wang L."/>
            <person name="Yuan Y."/>
            <person name="Fang M."/>
            <person name="Shi L."/>
            <person name="Lu R."/>
            <person name="Comes H.P."/>
            <person name="Ma Y."/>
            <person name="Chen Y."/>
            <person name="Huang G."/>
            <person name="Zhou Y."/>
            <person name="Zheng Z."/>
            <person name="Qiu Y."/>
        </authorList>
    </citation>
    <scope>NUCLEOTIDE SEQUENCE [LARGE SCALE GENOMIC DNA]</scope>
    <source>
        <tissue evidence="2">Roots</tissue>
    </source>
</reference>
<evidence type="ECO:0000256" key="1">
    <source>
        <dbReference type="SAM" id="MobiDB-lite"/>
    </source>
</evidence>
<comment type="caution">
    <text evidence="2">The sequence shown here is derived from an EMBL/GenBank/DDBJ whole genome shotgun (WGS) entry which is preliminary data.</text>
</comment>
<feature type="region of interest" description="Disordered" evidence="1">
    <location>
        <begin position="112"/>
        <end position="139"/>
    </location>
</feature>
<evidence type="ECO:0000313" key="3">
    <source>
        <dbReference type="Proteomes" id="UP001345219"/>
    </source>
</evidence>
<name>A0AAN7JQA9_9MYRT</name>
<keyword evidence="3" id="KW-1185">Reference proteome</keyword>
<gene>
    <name evidence="2" type="ORF">SAY87_020505</name>
</gene>
<dbReference type="PANTHER" id="PTHR35750:SF1">
    <property type="entry name" value="PHOSPHOLIPID HYDROPEROXIDE GLUTATHIONE PEROXIDASE"/>
    <property type="match status" value="1"/>
</dbReference>
<sequence>MRVSFGPKEKKEVSTFAKKTHRFRLSDLSFFQLSDIRFQLLSLHPRTRKNSSIPSAYSTAIAFIGFLTFGRSSPLWNYHQTSSRFYDLVRNWGIMGLFRKIAGLLGFGKDDVNRDEEGEEEEEERNRNGSGFQTTGLPRKGFSVPVQVAVGRSNPGPLLVPCDSGDGGVQGLRWYAKRLRMDEDGDVAHEFIEEVSSGTEEHKRQFPKFHVRYSTQPAKVKEQVMSPGGRIQHCVEHQGSLQWV</sequence>
<organism evidence="2 3">
    <name type="scientific">Trapa incisa</name>
    <dbReference type="NCBI Taxonomy" id="236973"/>
    <lineage>
        <taxon>Eukaryota</taxon>
        <taxon>Viridiplantae</taxon>
        <taxon>Streptophyta</taxon>
        <taxon>Embryophyta</taxon>
        <taxon>Tracheophyta</taxon>
        <taxon>Spermatophyta</taxon>
        <taxon>Magnoliopsida</taxon>
        <taxon>eudicotyledons</taxon>
        <taxon>Gunneridae</taxon>
        <taxon>Pentapetalae</taxon>
        <taxon>rosids</taxon>
        <taxon>malvids</taxon>
        <taxon>Myrtales</taxon>
        <taxon>Lythraceae</taxon>
        <taxon>Trapa</taxon>
    </lineage>
</organism>
<protein>
    <submittedName>
        <fullName evidence="2">Uncharacterized protein</fullName>
    </submittedName>
</protein>
<dbReference type="PANTHER" id="PTHR35750">
    <property type="entry name" value="PHOSPHOLIPID HYDROPEROXIDE GLUTATHIONE PEROXIDASE"/>
    <property type="match status" value="1"/>
</dbReference>
<dbReference type="Proteomes" id="UP001345219">
    <property type="component" value="Chromosome 16"/>
</dbReference>
<dbReference type="AlphaFoldDB" id="A0AAN7JQA9"/>